<feature type="transmembrane region" description="Helical" evidence="5">
    <location>
        <begin position="212"/>
        <end position="230"/>
    </location>
</feature>
<feature type="transmembrane region" description="Helical" evidence="5">
    <location>
        <begin position="373"/>
        <end position="395"/>
    </location>
</feature>
<dbReference type="RefSeq" id="WP_369610406.1">
    <property type="nucleotide sequence ID" value="NZ_AP031322.1"/>
</dbReference>
<evidence type="ECO:0000256" key="3">
    <source>
        <dbReference type="ARBA" id="ARBA00022989"/>
    </source>
</evidence>
<comment type="subcellular location">
    <subcellularLocation>
        <location evidence="1">Membrane</location>
        <topology evidence="1">Multi-pass membrane protein</topology>
    </subcellularLocation>
</comment>
<dbReference type="InterPro" id="IPR050367">
    <property type="entry name" value="APC_superfamily"/>
</dbReference>
<feature type="transmembrane region" description="Helical" evidence="5">
    <location>
        <begin position="20"/>
        <end position="40"/>
    </location>
</feature>
<keyword evidence="2 5" id="KW-0812">Transmembrane</keyword>
<dbReference type="PANTHER" id="PTHR42770">
    <property type="entry name" value="AMINO ACID TRANSPORTER-RELATED"/>
    <property type="match status" value="1"/>
</dbReference>
<keyword evidence="3 5" id="KW-1133">Transmembrane helix</keyword>
<name>A0AAT9GMV8_9CREN</name>
<sequence length="479" mass="54231">MFVRKTSGLLKELNSLDVTLLNLSFMGAIAGLNYPLYVAMSIPNASWIIGVLLGALMTLPLVINYYLISTEYSRASADYVFVSRNLNGFSGVLMAISLFVSFVMGFPVLSMLEVIYVIIPGLQSIGFVINNQSLINFGYAILNSPTLLFLLTIFFSSLTFLLSLSVKIYFKTIRYLTFAEIISTGLIIYSLFHYHSSSDPLYHINFTQTVALSQIMILSYFAFVNAPAYFAGEVKKPRKAMFYGYIISWLLNLIISIIIVLSIEFSIGKINYLSIESKGWSFPIIPNSLISFASVSFPYAPIVYVIFITSLSWYMLYALQNFVMSSRLLFSLSFDRILPAFFSDVWKGTPIKALIFSFGLSLIFSWIEVYQGYSISFAIDGVWFILWSYLLVSIASIKKYKIIGILSTISMFFTVFFTLYYGFINSSFGNLIFQGNTTFDIFTIILPPITAIIIYSIVKKYREREGIDISKIFKEIPPE</sequence>
<dbReference type="EMBL" id="AP031322">
    <property type="protein sequence ID" value="BFH72157.1"/>
    <property type="molecule type" value="Genomic_DNA"/>
</dbReference>
<feature type="transmembrane region" description="Helical" evidence="5">
    <location>
        <begin position="147"/>
        <end position="166"/>
    </location>
</feature>
<gene>
    <name evidence="6" type="ORF">SJAV_01010</name>
</gene>
<feature type="transmembrane region" description="Helical" evidence="5">
    <location>
        <begin position="47"/>
        <end position="68"/>
    </location>
</feature>
<dbReference type="GO" id="GO:0016020">
    <property type="term" value="C:membrane"/>
    <property type="evidence" value="ECO:0007669"/>
    <property type="project" value="UniProtKB-SubCell"/>
</dbReference>
<feature type="transmembrane region" description="Helical" evidence="5">
    <location>
        <begin position="302"/>
        <end position="324"/>
    </location>
</feature>
<feature type="transmembrane region" description="Helical" evidence="5">
    <location>
        <begin position="402"/>
        <end position="421"/>
    </location>
</feature>
<evidence type="ECO:0000256" key="2">
    <source>
        <dbReference type="ARBA" id="ARBA00022692"/>
    </source>
</evidence>
<feature type="transmembrane region" description="Helical" evidence="5">
    <location>
        <begin position="242"/>
        <end position="263"/>
    </location>
</feature>
<dbReference type="Gene3D" id="1.20.1740.10">
    <property type="entry name" value="Amino acid/polyamine transporter I"/>
    <property type="match status" value="1"/>
</dbReference>
<evidence type="ECO:0000256" key="1">
    <source>
        <dbReference type="ARBA" id="ARBA00004141"/>
    </source>
</evidence>
<feature type="transmembrane region" description="Helical" evidence="5">
    <location>
        <begin position="345"/>
        <end position="367"/>
    </location>
</feature>
<dbReference type="PANTHER" id="PTHR42770:SF7">
    <property type="entry name" value="MEMBRANE PROTEIN"/>
    <property type="match status" value="1"/>
</dbReference>
<feature type="transmembrane region" description="Helical" evidence="5">
    <location>
        <begin position="173"/>
        <end position="192"/>
    </location>
</feature>
<dbReference type="GeneID" id="92353034"/>
<accession>A0AAT9GMV8</accession>
<feature type="transmembrane region" description="Helical" evidence="5">
    <location>
        <begin position="88"/>
        <end position="109"/>
    </location>
</feature>
<evidence type="ECO:0008006" key="7">
    <source>
        <dbReference type="Google" id="ProtNLM"/>
    </source>
</evidence>
<protein>
    <recommendedName>
        <fullName evidence="7">Amino acid permease</fullName>
    </recommendedName>
</protein>
<proteinExistence type="predicted"/>
<evidence type="ECO:0000256" key="5">
    <source>
        <dbReference type="SAM" id="Phobius"/>
    </source>
</evidence>
<evidence type="ECO:0000313" key="6">
    <source>
        <dbReference type="EMBL" id="BFH72157.1"/>
    </source>
</evidence>
<keyword evidence="4 5" id="KW-0472">Membrane</keyword>
<organism evidence="6">
    <name type="scientific">Sulfurisphaera javensis</name>
    <dbReference type="NCBI Taxonomy" id="2049879"/>
    <lineage>
        <taxon>Archaea</taxon>
        <taxon>Thermoproteota</taxon>
        <taxon>Thermoprotei</taxon>
        <taxon>Sulfolobales</taxon>
        <taxon>Sulfolobaceae</taxon>
        <taxon>Sulfurisphaera</taxon>
    </lineage>
</organism>
<dbReference type="AlphaFoldDB" id="A0AAT9GMV8"/>
<feature type="transmembrane region" description="Helical" evidence="5">
    <location>
        <begin position="441"/>
        <end position="458"/>
    </location>
</feature>
<dbReference type="PIRSF" id="PIRSF006060">
    <property type="entry name" value="AA_transporter"/>
    <property type="match status" value="1"/>
</dbReference>
<evidence type="ECO:0000256" key="4">
    <source>
        <dbReference type="ARBA" id="ARBA00023136"/>
    </source>
</evidence>
<reference evidence="6" key="1">
    <citation type="submission" date="2024-03" db="EMBL/GenBank/DDBJ databases">
        <title>Complete genome sequence of Sulfurisphaera javensis strain KD-1.</title>
        <authorList>
            <person name="Sakai H."/>
            <person name="Nur N."/>
            <person name="Suwanto A."/>
            <person name="Kurosawa N."/>
        </authorList>
    </citation>
    <scope>NUCLEOTIDE SEQUENCE</scope>
    <source>
        <strain evidence="6">KD-1</strain>
    </source>
</reference>
<dbReference type="KEGG" id="sjv:SJAV_01010"/>